<evidence type="ECO:0000256" key="5">
    <source>
        <dbReference type="SAM" id="Phobius"/>
    </source>
</evidence>
<keyword evidence="2" id="KW-0863">Zinc-finger</keyword>
<evidence type="ECO:0000313" key="8">
    <source>
        <dbReference type="Proteomes" id="UP001234989"/>
    </source>
</evidence>
<evidence type="ECO:0000256" key="4">
    <source>
        <dbReference type="SAM" id="MobiDB-lite"/>
    </source>
</evidence>
<keyword evidence="5" id="KW-1133">Transmembrane helix</keyword>
<feature type="region of interest" description="Disordered" evidence="4">
    <location>
        <begin position="546"/>
        <end position="586"/>
    </location>
</feature>
<organism evidence="7 8">
    <name type="scientific">Solanum verrucosum</name>
    <dbReference type="NCBI Taxonomy" id="315347"/>
    <lineage>
        <taxon>Eukaryota</taxon>
        <taxon>Viridiplantae</taxon>
        <taxon>Streptophyta</taxon>
        <taxon>Embryophyta</taxon>
        <taxon>Tracheophyta</taxon>
        <taxon>Spermatophyta</taxon>
        <taxon>Magnoliopsida</taxon>
        <taxon>eudicotyledons</taxon>
        <taxon>Gunneridae</taxon>
        <taxon>Pentapetalae</taxon>
        <taxon>asterids</taxon>
        <taxon>lamiids</taxon>
        <taxon>Solanales</taxon>
        <taxon>Solanaceae</taxon>
        <taxon>Solanoideae</taxon>
        <taxon>Solaneae</taxon>
        <taxon>Solanum</taxon>
    </lineage>
</organism>
<feature type="transmembrane region" description="Helical" evidence="5">
    <location>
        <begin position="483"/>
        <end position="508"/>
    </location>
</feature>
<feature type="compositionally biased region" description="Low complexity" evidence="4">
    <location>
        <begin position="558"/>
        <end position="568"/>
    </location>
</feature>
<evidence type="ECO:0000256" key="2">
    <source>
        <dbReference type="ARBA" id="ARBA00022771"/>
    </source>
</evidence>
<evidence type="ECO:0000259" key="6">
    <source>
        <dbReference type="PROSITE" id="PS51292"/>
    </source>
</evidence>
<feature type="domain" description="RING-CH-type" evidence="6">
    <location>
        <begin position="235"/>
        <end position="297"/>
    </location>
</feature>
<sequence>MENSVQEMHQTQPEFDSSAHSNTNGEREEATLVRQQSTRRPNLSSLQIPTRSLENALSSFTRIDVPSPSSARSGLPPRPHSAKFMSSMKNLIPQKSTRAKNVTHDGEKTVLIIPDMPLSDKPSTSRSFSLNKVLFSSTTKSIRSLPETPMGTVEKPAEDNCLNDHSELIKPEAQQHMKRSFSVPIHVKSGSLRRTDSNGGLIRVISKVVRTTTDSDASADIPQETENATDNTGEDIPEEEAVCRICFVELGEESETFKMECSCKGELALAHKVCTLKWFSIKGNKICDVCKQEVRNLPVTLLKIQNPPTAARRSQTVTQQREVPRYRQVQLIKVWQDVPILVMVSMLAYFCFLEQLLVPQSIPYLAYTIIHHTLMPIAYNCSHGWGNRHQRMVDDGICEAGYRLWYLRYGRLFIGKPALEVSDLGARALAISLPFSCVLGLLSSLIASTMVSKSYIWAYASFQFAIVILFAHIFYAVLNVSALLSVLLSSFTGFGIAISTNSLLVEYLRWRSSRLLRSSPAQTTSIMQPHSTLPVQRYFSYIDNPSGQQHHHDHRPHNNQQQQQPLHPVVGQSENPELPEIRIQTA</sequence>
<dbReference type="EMBL" id="CP133618">
    <property type="protein sequence ID" value="WMV38703.1"/>
    <property type="molecule type" value="Genomic_DNA"/>
</dbReference>
<dbReference type="PANTHER" id="PTHR46158:SF2">
    <property type="entry name" value="OS02G0165000 PROTEIN"/>
    <property type="match status" value="1"/>
</dbReference>
<keyword evidence="5" id="KW-0812">Transmembrane</keyword>
<gene>
    <name evidence="7" type="ORF">MTR67_032088</name>
</gene>
<feature type="transmembrane region" description="Helical" evidence="5">
    <location>
        <begin position="455"/>
        <end position="477"/>
    </location>
</feature>
<dbReference type="GO" id="GO:0008270">
    <property type="term" value="F:zinc ion binding"/>
    <property type="evidence" value="ECO:0007669"/>
    <property type="project" value="UniProtKB-KW"/>
</dbReference>
<dbReference type="Proteomes" id="UP001234989">
    <property type="component" value="Chromosome 7"/>
</dbReference>
<dbReference type="CDD" id="cd16495">
    <property type="entry name" value="RING_CH-C4HC3_MARCH"/>
    <property type="match status" value="1"/>
</dbReference>
<reference evidence="7" key="1">
    <citation type="submission" date="2023-08" db="EMBL/GenBank/DDBJ databases">
        <title>A de novo genome assembly of Solanum verrucosum Schlechtendal, a Mexican diploid species geographically isolated from the other diploid A-genome species in potato relatives.</title>
        <authorList>
            <person name="Hosaka K."/>
        </authorList>
    </citation>
    <scope>NUCLEOTIDE SEQUENCE</scope>
    <source>
        <tissue evidence="7">Young leaves</tissue>
    </source>
</reference>
<dbReference type="SUPFAM" id="SSF57850">
    <property type="entry name" value="RING/U-box"/>
    <property type="match status" value="1"/>
</dbReference>
<evidence type="ECO:0000313" key="7">
    <source>
        <dbReference type="EMBL" id="WMV38703.1"/>
    </source>
</evidence>
<feature type="compositionally biased region" description="Polar residues" evidence="4">
    <location>
        <begin position="1"/>
        <end position="24"/>
    </location>
</feature>
<protein>
    <recommendedName>
        <fullName evidence="6">RING-CH-type domain-containing protein</fullName>
    </recommendedName>
</protein>
<feature type="region of interest" description="Disordered" evidence="4">
    <location>
        <begin position="1"/>
        <end position="81"/>
    </location>
</feature>
<keyword evidence="5" id="KW-0472">Membrane</keyword>
<dbReference type="InterPro" id="IPR013083">
    <property type="entry name" value="Znf_RING/FYVE/PHD"/>
</dbReference>
<dbReference type="PANTHER" id="PTHR46158">
    <property type="entry name" value="OS02G0165000 PROTEIN"/>
    <property type="match status" value="1"/>
</dbReference>
<evidence type="ECO:0000256" key="1">
    <source>
        <dbReference type="ARBA" id="ARBA00022723"/>
    </source>
</evidence>
<name>A0AAF0ZHD1_SOLVR</name>
<keyword evidence="1" id="KW-0479">Metal-binding</keyword>
<dbReference type="SMART" id="SM00744">
    <property type="entry name" value="RINGv"/>
    <property type="match status" value="1"/>
</dbReference>
<proteinExistence type="predicted"/>
<dbReference type="PROSITE" id="PS51292">
    <property type="entry name" value="ZF_RING_CH"/>
    <property type="match status" value="1"/>
</dbReference>
<feature type="region of interest" description="Disordered" evidence="4">
    <location>
        <begin position="213"/>
        <end position="234"/>
    </location>
</feature>
<keyword evidence="3" id="KW-0862">Zinc</keyword>
<dbReference type="InterPro" id="IPR011016">
    <property type="entry name" value="Znf_RING-CH"/>
</dbReference>
<feature type="compositionally biased region" description="Polar residues" evidence="4">
    <location>
        <begin position="33"/>
        <end position="72"/>
    </location>
</feature>
<dbReference type="AlphaFoldDB" id="A0AAF0ZHD1"/>
<evidence type="ECO:0000256" key="3">
    <source>
        <dbReference type="ARBA" id="ARBA00022833"/>
    </source>
</evidence>
<dbReference type="Gene3D" id="3.30.40.10">
    <property type="entry name" value="Zinc/RING finger domain, C3HC4 (zinc finger)"/>
    <property type="match status" value="1"/>
</dbReference>
<accession>A0AAF0ZHD1</accession>
<feature type="transmembrane region" description="Helical" evidence="5">
    <location>
        <begin position="428"/>
        <end position="448"/>
    </location>
</feature>
<keyword evidence="8" id="KW-1185">Reference proteome</keyword>
<dbReference type="Pfam" id="PF12906">
    <property type="entry name" value="RINGv"/>
    <property type="match status" value="1"/>
</dbReference>